<dbReference type="EMBL" id="JACEIK010004952">
    <property type="protein sequence ID" value="MCD9646902.1"/>
    <property type="molecule type" value="Genomic_DNA"/>
</dbReference>
<feature type="region of interest" description="Disordered" evidence="1">
    <location>
        <begin position="47"/>
        <end position="68"/>
    </location>
</feature>
<feature type="compositionally biased region" description="Low complexity" evidence="1">
    <location>
        <begin position="56"/>
        <end position="68"/>
    </location>
</feature>
<comment type="caution">
    <text evidence="2">The sequence shown here is derived from an EMBL/GenBank/DDBJ whole genome shotgun (WGS) entry which is preliminary data.</text>
</comment>
<protein>
    <submittedName>
        <fullName evidence="2">Uncharacterized protein</fullName>
    </submittedName>
</protein>
<reference evidence="2 3" key="1">
    <citation type="journal article" date="2021" name="BMC Genomics">
        <title>Datura genome reveals duplications of psychoactive alkaloid biosynthetic genes and high mutation rate following tissue culture.</title>
        <authorList>
            <person name="Rajewski A."/>
            <person name="Carter-House D."/>
            <person name="Stajich J."/>
            <person name="Litt A."/>
        </authorList>
    </citation>
    <scope>NUCLEOTIDE SEQUENCE [LARGE SCALE GENOMIC DNA]</scope>
    <source>
        <strain evidence="2">AR-01</strain>
    </source>
</reference>
<accession>A0ABS8VKA6</accession>
<evidence type="ECO:0000313" key="3">
    <source>
        <dbReference type="Proteomes" id="UP000823775"/>
    </source>
</evidence>
<proteinExistence type="predicted"/>
<keyword evidence="3" id="KW-1185">Reference proteome</keyword>
<name>A0ABS8VKA6_DATST</name>
<sequence length="68" mass="7473">MCCLLEALLPAGYPMRRYVDEDKHNPVWQLRLYLALDQLCPGPLGLAGAEDPTPGPTVTVLPPLGYHD</sequence>
<dbReference type="Proteomes" id="UP000823775">
    <property type="component" value="Unassembled WGS sequence"/>
</dbReference>
<evidence type="ECO:0000256" key="1">
    <source>
        <dbReference type="SAM" id="MobiDB-lite"/>
    </source>
</evidence>
<evidence type="ECO:0000313" key="2">
    <source>
        <dbReference type="EMBL" id="MCD9646902.1"/>
    </source>
</evidence>
<organism evidence="2 3">
    <name type="scientific">Datura stramonium</name>
    <name type="common">Jimsonweed</name>
    <name type="synonym">Common thornapple</name>
    <dbReference type="NCBI Taxonomy" id="4076"/>
    <lineage>
        <taxon>Eukaryota</taxon>
        <taxon>Viridiplantae</taxon>
        <taxon>Streptophyta</taxon>
        <taxon>Embryophyta</taxon>
        <taxon>Tracheophyta</taxon>
        <taxon>Spermatophyta</taxon>
        <taxon>Magnoliopsida</taxon>
        <taxon>eudicotyledons</taxon>
        <taxon>Gunneridae</taxon>
        <taxon>Pentapetalae</taxon>
        <taxon>asterids</taxon>
        <taxon>lamiids</taxon>
        <taxon>Solanales</taxon>
        <taxon>Solanaceae</taxon>
        <taxon>Solanoideae</taxon>
        <taxon>Datureae</taxon>
        <taxon>Datura</taxon>
    </lineage>
</organism>
<gene>
    <name evidence="2" type="ORF">HAX54_037153</name>
</gene>